<evidence type="ECO:0000256" key="1">
    <source>
        <dbReference type="SAM" id="MobiDB-lite"/>
    </source>
</evidence>
<evidence type="ECO:0000313" key="3">
    <source>
        <dbReference type="EMBL" id="KAK3349346.1"/>
    </source>
</evidence>
<dbReference type="AlphaFoldDB" id="A0AAJ0MC86"/>
<feature type="region of interest" description="Disordered" evidence="1">
    <location>
        <begin position="48"/>
        <end position="72"/>
    </location>
</feature>
<reference evidence="3" key="1">
    <citation type="journal article" date="2023" name="Mol. Phylogenet. Evol.">
        <title>Genome-scale phylogeny and comparative genomics of the fungal order Sordariales.</title>
        <authorList>
            <person name="Hensen N."/>
            <person name="Bonometti L."/>
            <person name="Westerberg I."/>
            <person name="Brannstrom I.O."/>
            <person name="Guillou S."/>
            <person name="Cros-Aarteil S."/>
            <person name="Calhoun S."/>
            <person name="Haridas S."/>
            <person name="Kuo A."/>
            <person name="Mondo S."/>
            <person name="Pangilinan J."/>
            <person name="Riley R."/>
            <person name="LaButti K."/>
            <person name="Andreopoulos B."/>
            <person name="Lipzen A."/>
            <person name="Chen C."/>
            <person name="Yan M."/>
            <person name="Daum C."/>
            <person name="Ng V."/>
            <person name="Clum A."/>
            <person name="Steindorff A."/>
            <person name="Ohm R.A."/>
            <person name="Martin F."/>
            <person name="Silar P."/>
            <person name="Natvig D.O."/>
            <person name="Lalanne C."/>
            <person name="Gautier V."/>
            <person name="Ament-Velasquez S.L."/>
            <person name="Kruys A."/>
            <person name="Hutchinson M.I."/>
            <person name="Powell A.J."/>
            <person name="Barry K."/>
            <person name="Miller A.N."/>
            <person name="Grigoriev I.V."/>
            <person name="Debuchy R."/>
            <person name="Gladieux P."/>
            <person name="Hiltunen Thoren M."/>
            <person name="Johannesson H."/>
        </authorList>
    </citation>
    <scope>NUCLEOTIDE SEQUENCE</scope>
    <source>
        <strain evidence="3">CBS 955.72</strain>
    </source>
</reference>
<evidence type="ECO:0000313" key="4">
    <source>
        <dbReference type="Proteomes" id="UP001275084"/>
    </source>
</evidence>
<feature type="chain" id="PRO_5042582532" evidence="2">
    <location>
        <begin position="21"/>
        <end position="192"/>
    </location>
</feature>
<name>A0AAJ0MC86_9PEZI</name>
<feature type="signal peptide" evidence="2">
    <location>
        <begin position="1"/>
        <end position="20"/>
    </location>
</feature>
<organism evidence="3 4">
    <name type="scientific">Lasiosphaeria hispida</name>
    <dbReference type="NCBI Taxonomy" id="260671"/>
    <lineage>
        <taxon>Eukaryota</taxon>
        <taxon>Fungi</taxon>
        <taxon>Dikarya</taxon>
        <taxon>Ascomycota</taxon>
        <taxon>Pezizomycotina</taxon>
        <taxon>Sordariomycetes</taxon>
        <taxon>Sordariomycetidae</taxon>
        <taxon>Sordariales</taxon>
        <taxon>Lasiosphaeriaceae</taxon>
        <taxon>Lasiosphaeria</taxon>
    </lineage>
</organism>
<proteinExistence type="predicted"/>
<dbReference type="Proteomes" id="UP001275084">
    <property type="component" value="Unassembled WGS sequence"/>
</dbReference>
<evidence type="ECO:0000256" key="2">
    <source>
        <dbReference type="SAM" id="SignalP"/>
    </source>
</evidence>
<gene>
    <name evidence="3" type="ORF">B0T25DRAFT_239939</name>
</gene>
<protein>
    <submittedName>
        <fullName evidence="3">Uncharacterized protein</fullName>
    </submittedName>
</protein>
<dbReference type="EMBL" id="JAUIQD010000005">
    <property type="protein sequence ID" value="KAK3349346.1"/>
    <property type="molecule type" value="Genomic_DNA"/>
</dbReference>
<keyword evidence="2" id="KW-0732">Signal</keyword>
<reference evidence="3" key="2">
    <citation type="submission" date="2023-06" db="EMBL/GenBank/DDBJ databases">
        <authorList>
            <consortium name="Lawrence Berkeley National Laboratory"/>
            <person name="Haridas S."/>
            <person name="Hensen N."/>
            <person name="Bonometti L."/>
            <person name="Westerberg I."/>
            <person name="Brannstrom I.O."/>
            <person name="Guillou S."/>
            <person name="Cros-Aarteil S."/>
            <person name="Calhoun S."/>
            <person name="Kuo A."/>
            <person name="Mondo S."/>
            <person name="Pangilinan J."/>
            <person name="Riley R."/>
            <person name="Labutti K."/>
            <person name="Andreopoulos B."/>
            <person name="Lipzen A."/>
            <person name="Chen C."/>
            <person name="Yanf M."/>
            <person name="Daum C."/>
            <person name="Ng V."/>
            <person name="Clum A."/>
            <person name="Steindorff A."/>
            <person name="Ohm R."/>
            <person name="Martin F."/>
            <person name="Silar P."/>
            <person name="Natvig D."/>
            <person name="Lalanne C."/>
            <person name="Gautier V."/>
            <person name="Ament-Velasquez S.L."/>
            <person name="Kruys A."/>
            <person name="Hutchinson M.I."/>
            <person name="Powell A.J."/>
            <person name="Barry K."/>
            <person name="Miller A.N."/>
            <person name="Grigoriev I.V."/>
            <person name="Debuchy R."/>
            <person name="Gladieux P."/>
            <person name="Thoren M.H."/>
            <person name="Johannesson H."/>
        </authorList>
    </citation>
    <scope>NUCLEOTIDE SEQUENCE</scope>
    <source>
        <strain evidence="3">CBS 955.72</strain>
    </source>
</reference>
<comment type="caution">
    <text evidence="3">The sequence shown here is derived from an EMBL/GenBank/DDBJ whole genome shotgun (WGS) entry which is preliminary data.</text>
</comment>
<sequence length="192" mass="20862">MSTDGYPMIPFLLLSETLLAMPLAVMPPFFTSLKISPPRGQCSVATPSGAIAPRTEPGVHSPAPSPHPPVRDGRWRRRRCGGVWLEGVVVQGPRELGFWVNLCCFSWRRRGGCHMLEKGKRRDGEGDVPRGLGWGFPNPCPEEVECGLVGRRGPGRSCLFGEGVRSLGVGDSREGNAVRWARGLRSGDFGGR</sequence>
<accession>A0AAJ0MC86</accession>
<keyword evidence="4" id="KW-1185">Reference proteome</keyword>